<proteinExistence type="predicted"/>
<evidence type="ECO:0000313" key="1">
    <source>
        <dbReference type="EMBL" id="TKT87069.1"/>
    </source>
</evidence>
<accession>A0A4U6CRB8</accession>
<name>A0A4U6CRB8_9BACT</name>
<dbReference type="Proteomes" id="UP000304900">
    <property type="component" value="Unassembled WGS sequence"/>
</dbReference>
<keyword evidence="2" id="KW-1185">Reference proteome</keyword>
<sequence length="108" mass="12377">MWRIGANESTEIRFFKPVSFGGKEIAAGNYTLFAVPENDYWQMILNEQTDTWGPYGYDKDIIRFSVPVKTPANFVETLSIAFVPQQLGVILIIGWEKTYVEVPITIRK</sequence>
<protein>
    <submittedName>
        <fullName evidence="1">DUF2911 domain-containing protein</fullName>
    </submittedName>
</protein>
<reference evidence="1 2" key="1">
    <citation type="submission" date="2019-05" db="EMBL/GenBank/DDBJ databases">
        <title>Dyadobacter AR-3-8 sp. nov., isolated from arctic soil.</title>
        <authorList>
            <person name="Chaudhary D.K."/>
        </authorList>
    </citation>
    <scope>NUCLEOTIDE SEQUENCE [LARGE SCALE GENOMIC DNA]</scope>
    <source>
        <strain evidence="1 2">AR-3-8</strain>
    </source>
</reference>
<organism evidence="1 2">
    <name type="scientific">Dyadobacter frigoris</name>
    <dbReference type="NCBI Taxonomy" id="2576211"/>
    <lineage>
        <taxon>Bacteria</taxon>
        <taxon>Pseudomonadati</taxon>
        <taxon>Bacteroidota</taxon>
        <taxon>Cytophagia</taxon>
        <taxon>Cytophagales</taxon>
        <taxon>Spirosomataceae</taxon>
        <taxon>Dyadobacter</taxon>
    </lineage>
</organism>
<dbReference type="Pfam" id="PF11138">
    <property type="entry name" value="DUF2911"/>
    <property type="match status" value="1"/>
</dbReference>
<gene>
    <name evidence="1" type="ORF">FDK13_31065</name>
</gene>
<dbReference type="InterPro" id="IPR021314">
    <property type="entry name" value="DUF2911"/>
</dbReference>
<dbReference type="OrthoDB" id="195456at2"/>
<dbReference type="AlphaFoldDB" id="A0A4U6CRB8"/>
<dbReference type="EMBL" id="SZVO01000021">
    <property type="protein sequence ID" value="TKT87069.1"/>
    <property type="molecule type" value="Genomic_DNA"/>
</dbReference>
<comment type="caution">
    <text evidence="1">The sequence shown here is derived from an EMBL/GenBank/DDBJ whole genome shotgun (WGS) entry which is preliminary data.</text>
</comment>
<evidence type="ECO:0000313" key="2">
    <source>
        <dbReference type="Proteomes" id="UP000304900"/>
    </source>
</evidence>